<dbReference type="AlphaFoldDB" id="A0A0F8Z204"/>
<evidence type="ECO:0000313" key="2">
    <source>
        <dbReference type="EMBL" id="KKK60434.1"/>
    </source>
</evidence>
<organism evidence="2">
    <name type="scientific">marine sediment metagenome</name>
    <dbReference type="NCBI Taxonomy" id="412755"/>
    <lineage>
        <taxon>unclassified sequences</taxon>
        <taxon>metagenomes</taxon>
        <taxon>ecological metagenomes</taxon>
    </lineage>
</organism>
<accession>A0A0F8Z204</accession>
<feature type="region of interest" description="Disordered" evidence="1">
    <location>
        <begin position="34"/>
        <end position="71"/>
    </location>
</feature>
<sequence>MIWHKVTNGWVTQVYKDEVCVEQSFFPGDEVQYEDAEFDDPIDPPKNHQHQDFDMIQPYPGGSQNAPNVTL</sequence>
<comment type="caution">
    <text evidence="2">The sequence shown here is derived from an EMBL/GenBank/DDBJ whole genome shotgun (WGS) entry which is preliminary data.</text>
</comment>
<reference evidence="2" key="1">
    <citation type="journal article" date="2015" name="Nature">
        <title>Complex archaea that bridge the gap between prokaryotes and eukaryotes.</title>
        <authorList>
            <person name="Spang A."/>
            <person name="Saw J.H."/>
            <person name="Jorgensen S.L."/>
            <person name="Zaremba-Niedzwiedzka K."/>
            <person name="Martijn J."/>
            <person name="Lind A.E."/>
            <person name="van Eijk R."/>
            <person name="Schleper C."/>
            <person name="Guy L."/>
            <person name="Ettema T.J."/>
        </authorList>
    </citation>
    <scope>NUCLEOTIDE SEQUENCE</scope>
</reference>
<proteinExistence type="predicted"/>
<protein>
    <submittedName>
        <fullName evidence="2">Uncharacterized protein</fullName>
    </submittedName>
</protein>
<dbReference type="EMBL" id="LAZR01062972">
    <property type="protein sequence ID" value="KKK60434.1"/>
    <property type="molecule type" value="Genomic_DNA"/>
</dbReference>
<feature type="compositionally biased region" description="Polar residues" evidence="1">
    <location>
        <begin position="62"/>
        <end position="71"/>
    </location>
</feature>
<evidence type="ECO:0000256" key="1">
    <source>
        <dbReference type="SAM" id="MobiDB-lite"/>
    </source>
</evidence>
<gene>
    <name evidence="2" type="ORF">LCGC14_3024410</name>
</gene>
<feature type="compositionally biased region" description="Basic and acidic residues" evidence="1">
    <location>
        <begin position="43"/>
        <end position="53"/>
    </location>
</feature>
<name>A0A0F8Z204_9ZZZZ</name>